<keyword evidence="3" id="KW-1185">Reference proteome</keyword>
<feature type="region of interest" description="Disordered" evidence="1">
    <location>
        <begin position="101"/>
        <end position="203"/>
    </location>
</feature>
<comment type="caution">
    <text evidence="2">The sequence shown here is derived from an EMBL/GenBank/DDBJ whole genome shotgun (WGS) entry which is preliminary data.</text>
</comment>
<accession>A0A9N9F2J5</accession>
<dbReference type="Proteomes" id="UP000789831">
    <property type="component" value="Unassembled WGS sequence"/>
</dbReference>
<feature type="compositionally biased region" description="Polar residues" evidence="1">
    <location>
        <begin position="139"/>
        <end position="152"/>
    </location>
</feature>
<name>A0A9N9F2J5_9GLOM</name>
<feature type="compositionally biased region" description="Low complexity" evidence="1">
    <location>
        <begin position="188"/>
        <end position="203"/>
    </location>
</feature>
<evidence type="ECO:0000313" key="2">
    <source>
        <dbReference type="EMBL" id="CAG8504830.1"/>
    </source>
</evidence>
<gene>
    <name evidence="2" type="ORF">AGERDE_LOCUS4435</name>
</gene>
<protein>
    <submittedName>
        <fullName evidence="2">8242_t:CDS:1</fullName>
    </submittedName>
</protein>
<feature type="compositionally biased region" description="Polar residues" evidence="1">
    <location>
        <begin position="160"/>
        <end position="177"/>
    </location>
</feature>
<organism evidence="2 3">
    <name type="scientific">Ambispora gerdemannii</name>
    <dbReference type="NCBI Taxonomy" id="144530"/>
    <lineage>
        <taxon>Eukaryota</taxon>
        <taxon>Fungi</taxon>
        <taxon>Fungi incertae sedis</taxon>
        <taxon>Mucoromycota</taxon>
        <taxon>Glomeromycotina</taxon>
        <taxon>Glomeromycetes</taxon>
        <taxon>Archaeosporales</taxon>
        <taxon>Ambisporaceae</taxon>
        <taxon>Ambispora</taxon>
    </lineage>
</organism>
<evidence type="ECO:0000256" key="1">
    <source>
        <dbReference type="SAM" id="MobiDB-lite"/>
    </source>
</evidence>
<sequence length="309" mass="34297">MDFEFIGIEQAAEITKKTEEVAESYAEACNALREASKKVSELQAILPPDMCIRLSDEFVGSFPLPGFRLPYEIRALPTHLHVVNGDGNGVVSQRTAVFGNGKGHVGSSDLNQISNSDNRAKKRHKRTDDRKRPERHSPNSESSTTDTNQPSKNIKRLQHQDQSPVESKSIVLKTSPTKGKPAKTTVSDISATSNTTTTDNNTTNITAEESSSTITKKKISSSAPFTQEETTFLNEFIACVDRRLADKLSRQRDIAEEIRAMSNNECTISQSTVSKMMRRFTVPRDQVTFAAVRNWIDAQPPPAEVKQEE</sequence>
<dbReference type="EMBL" id="CAJVPL010000509">
    <property type="protein sequence ID" value="CAG8504830.1"/>
    <property type="molecule type" value="Genomic_DNA"/>
</dbReference>
<evidence type="ECO:0000313" key="3">
    <source>
        <dbReference type="Proteomes" id="UP000789831"/>
    </source>
</evidence>
<dbReference type="AlphaFoldDB" id="A0A9N9F2J5"/>
<feature type="compositionally biased region" description="Basic and acidic residues" evidence="1">
    <location>
        <begin position="126"/>
        <end position="138"/>
    </location>
</feature>
<reference evidence="2" key="1">
    <citation type="submission" date="2021-06" db="EMBL/GenBank/DDBJ databases">
        <authorList>
            <person name="Kallberg Y."/>
            <person name="Tangrot J."/>
            <person name="Rosling A."/>
        </authorList>
    </citation>
    <scope>NUCLEOTIDE SEQUENCE</scope>
    <source>
        <strain evidence="2">MT106</strain>
    </source>
</reference>
<proteinExistence type="predicted"/>
<dbReference type="OrthoDB" id="10459603at2759"/>
<feature type="compositionally biased region" description="Polar residues" evidence="1">
    <location>
        <begin position="108"/>
        <end position="117"/>
    </location>
</feature>